<gene>
    <name evidence="1" type="ORF">EZS28_024083</name>
</gene>
<evidence type="ECO:0000313" key="2">
    <source>
        <dbReference type="Proteomes" id="UP000324800"/>
    </source>
</evidence>
<protein>
    <submittedName>
        <fullName evidence="1">Uncharacterized protein</fullName>
    </submittedName>
</protein>
<sequence>MRTNLRIELLSGVNPKLYCGSINYANEEVESLLVYSVSKYGIDLVGCGEVKNFQSDVFIFDSDSGSGEIEFDLSQEDLAFGHVEGNVGFGGIIVRQDYFQTDSALVVDQVRSLILEVDQVRSDIGDVCSTTVFDQSDTPFRMYYGGFVLGNSGRELSYVDISKDPELSV</sequence>
<accession>A0A5J4VCX5</accession>
<dbReference type="AlphaFoldDB" id="A0A5J4VCX5"/>
<name>A0A5J4VCX5_9EUKA</name>
<evidence type="ECO:0000313" key="1">
    <source>
        <dbReference type="EMBL" id="KAA6380390.1"/>
    </source>
</evidence>
<dbReference type="Proteomes" id="UP000324800">
    <property type="component" value="Unassembled WGS sequence"/>
</dbReference>
<organism evidence="1 2">
    <name type="scientific">Streblomastix strix</name>
    <dbReference type="NCBI Taxonomy" id="222440"/>
    <lineage>
        <taxon>Eukaryota</taxon>
        <taxon>Metamonada</taxon>
        <taxon>Preaxostyla</taxon>
        <taxon>Oxymonadida</taxon>
        <taxon>Streblomastigidae</taxon>
        <taxon>Streblomastix</taxon>
    </lineage>
</organism>
<proteinExistence type="predicted"/>
<reference evidence="1 2" key="1">
    <citation type="submission" date="2019-03" db="EMBL/GenBank/DDBJ databases">
        <title>Single cell metagenomics reveals metabolic interactions within the superorganism composed of flagellate Streblomastix strix and complex community of Bacteroidetes bacteria on its surface.</title>
        <authorList>
            <person name="Treitli S.C."/>
            <person name="Kolisko M."/>
            <person name="Husnik F."/>
            <person name="Keeling P."/>
            <person name="Hampl V."/>
        </authorList>
    </citation>
    <scope>NUCLEOTIDE SEQUENCE [LARGE SCALE GENOMIC DNA]</scope>
    <source>
        <strain evidence="1">ST1C</strain>
    </source>
</reference>
<comment type="caution">
    <text evidence="1">The sequence shown here is derived from an EMBL/GenBank/DDBJ whole genome shotgun (WGS) entry which is preliminary data.</text>
</comment>
<dbReference type="EMBL" id="SNRW01007932">
    <property type="protein sequence ID" value="KAA6380390.1"/>
    <property type="molecule type" value="Genomic_DNA"/>
</dbReference>